<evidence type="ECO:0000256" key="1">
    <source>
        <dbReference type="SAM" id="MobiDB-lite"/>
    </source>
</evidence>
<dbReference type="EMBL" id="GBXM01030448">
    <property type="protein sequence ID" value="JAH78129.1"/>
    <property type="molecule type" value="Transcribed_RNA"/>
</dbReference>
<protein>
    <submittedName>
        <fullName evidence="2">Uncharacterized protein</fullName>
    </submittedName>
</protein>
<reference evidence="2" key="2">
    <citation type="journal article" date="2015" name="Fish Shellfish Immunol.">
        <title>Early steps in the European eel (Anguilla anguilla)-Vibrio vulnificus interaction in the gills: Role of the RtxA13 toxin.</title>
        <authorList>
            <person name="Callol A."/>
            <person name="Pajuelo D."/>
            <person name="Ebbesson L."/>
            <person name="Teles M."/>
            <person name="MacKenzie S."/>
            <person name="Amaro C."/>
        </authorList>
    </citation>
    <scope>NUCLEOTIDE SEQUENCE</scope>
</reference>
<organism evidence="2">
    <name type="scientific">Anguilla anguilla</name>
    <name type="common">European freshwater eel</name>
    <name type="synonym">Muraena anguilla</name>
    <dbReference type="NCBI Taxonomy" id="7936"/>
    <lineage>
        <taxon>Eukaryota</taxon>
        <taxon>Metazoa</taxon>
        <taxon>Chordata</taxon>
        <taxon>Craniata</taxon>
        <taxon>Vertebrata</taxon>
        <taxon>Euteleostomi</taxon>
        <taxon>Actinopterygii</taxon>
        <taxon>Neopterygii</taxon>
        <taxon>Teleostei</taxon>
        <taxon>Anguilliformes</taxon>
        <taxon>Anguillidae</taxon>
        <taxon>Anguilla</taxon>
    </lineage>
</organism>
<feature type="region of interest" description="Disordered" evidence="1">
    <location>
        <begin position="1"/>
        <end position="46"/>
    </location>
</feature>
<evidence type="ECO:0000313" key="2">
    <source>
        <dbReference type="EMBL" id="JAH78129.1"/>
    </source>
</evidence>
<reference evidence="2" key="1">
    <citation type="submission" date="2014-11" db="EMBL/GenBank/DDBJ databases">
        <authorList>
            <person name="Amaro Gonzalez C."/>
        </authorList>
    </citation>
    <scope>NUCLEOTIDE SEQUENCE</scope>
</reference>
<sequence length="46" mass="5117">MGKQELANGEAGSCKWGSRKLKMGKQEVVNKESRSSKHVHLDSKTM</sequence>
<name>A0A0E9VJ12_ANGAN</name>
<accession>A0A0E9VJ12</accession>
<proteinExistence type="predicted"/>
<dbReference type="AlphaFoldDB" id="A0A0E9VJ12"/>
<feature type="compositionally biased region" description="Basic and acidic residues" evidence="1">
    <location>
        <begin position="24"/>
        <end position="46"/>
    </location>
</feature>